<dbReference type="Proteomes" id="UP001243623">
    <property type="component" value="Chromosome"/>
</dbReference>
<dbReference type="SUPFAM" id="SSF53649">
    <property type="entry name" value="Alkaline phosphatase-like"/>
    <property type="match status" value="1"/>
</dbReference>
<accession>A0A9Y2ETV7</accession>
<dbReference type="Gene3D" id="3.30.1360.110">
    <property type="entry name" value="Domain 2, Phosphonoacetate Hydrolase"/>
    <property type="match status" value="1"/>
</dbReference>
<dbReference type="InterPro" id="IPR023116">
    <property type="entry name" value="Phosphonoacetate_hydro_insert"/>
</dbReference>
<protein>
    <submittedName>
        <fullName evidence="1">Alkaline phosphatase family protein</fullName>
    </submittedName>
</protein>
<dbReference type="Gene3D" id="3.40.720.10">
    <property type="entry name" value="Alkaline Phosphatase, subunit A"/>
    <property type="match status" value="1"/>
</dbReference>
<evidence type="ECO:0000313" key="2">
    <source>
        <dbReference type="Proteomes" id="UP001243623"/>
    </source>
</evidence>
<gene>
    <name evidence="1" type="ORF">P3F81_11865</name>
</gene>
<reference evidence="1" key="1">
    <citation type="submission" date="2023-03" db="EMBL/GenBank/DDBJ databases">
        <title>Selenobaculum gbiensis gen. nov. sp. nov., a new bacterium isolated from the gut microbiota of IBD patient.</title>
        <authorList>
            <person name="Yeo S."/>
            <person name="Park H."/>
            <person name="Huh C.S."/>
        </authorList>
    </citation>
    <scope>NUCLEOTIDE SEQUENCE</scope>
    <source>
        <strain evidence="1">ICN-92133</strain>
    </source>
</reference>
<dbReference type="InterPro" id="IPR017850">
    <property type="entry name" value="Alkaline_phosphatase_core_sf"/>
</dbReference>
<sequence>MKKVMVLVIDGCRPDYLTKETAPNIFQLSRKRGFAKNVQCAMPSVTNVNHACILSGKWPEETKVIGNYFYNPTTKQEGFIEERGYMKAKTILQRYQELGGTTALLTVKGKVLGVYGDGVDIGISAQSPNGKWLERYNLKMPPAIDSVEATRWIIETAYHCIKTDNPDFVYCTTNDYVFHHFAPGEKEAREQIAVIDEYIEKIASLDPERQIYITADHGMNQKTTIVNFSIIANNAGFDVYCLPPLKDRYIENHIYQEGGMLYVFLKDRIQEDAFYNFAKENSFIEQILTKEEAAKTYHLPIEQIGDYVLLAGKDIAFGEIEKEFIYTQESRTHGSLYEREIPLIAFNPEKTENNYKYHKDISSYLFEYYQNGIIDK</sequence>
<proteinExistence type="predicted"/>
<name>A0A9Y2ETV7_9FIRM</name>
<dbReference type="RefSeq" id="WP_147669570.1">
    <property type="nucleotide sequence ID" value="NZ_CP120678.1"/>
</dbReference>
<dbReference type="PANTHER" id="PTHR10151:SF120">
    <property type="entry name" value="BIS(5'-ADENOSYL)-TRIPHOSPHATASE"/>
    <property type="match status" value="1"/>
</dbReference>
<dbReference type="InterPro" id="IPR002591">
    <property type="entry name" value="Phosphodiest/P_Trfase"/>
</dbReference>
<dbReference type="AlphaFoldDB" id="A0A9Y2ETV7"/>
<evidence type="ECO:0000313" key="1">
    <source>
        <dbReference type="EMBL" id="WIW70565.1"/>
    </source>
</evidence>
<dbReference type="PANTHER" id="PTHR10151">
    <property type="entry name" value="ECTONUCLEOTIDE PYROPHOSPHATASE/PHOSPHODIESTERASE"/>
    <property type="match status" value="1"/>
</dbReference>
<keyword evidence="2" id="KW-1185">Reference proteome</keyword>
<dbReference type="Pfam" id="PF01663">
    <property type="entry name" value="Phosphodiest"/>
    <property type="match status" value="1"/>
</dbReference>
<dbReference type="GO" id="GO:0016787">
    <property type="term" value="F:hydrolase activity"/>
    <property type="evidence" value="ECO:0007669"/>
    <property type="project" value="UniProtKB-ARBA"/>
</dbReference>
<dbReference type="EMBL" id="CP120678">
    <property type="protein sequence ID" value="WIW70565.1"/>
    <property type="molecule type" value="Genomic_DNA"/>
</dbReference>
<organism evidence="1 2">
    <name type="scientific">Selenobaculum gibii</name>
    <dbReference type="NCBI Taxonomy" id="3054208"/>
    <lineage>
        <taxon>Bacteria</taxon>
        <taxon>Bacillati</taxon>
        <taxon>Bacillota</taxon>
        <taxon>Negativicutes</taxon>
        <taxon>Selenomonadales</taxon>
        <taxon>Selenomonadaceae</taxon>
        <taxon>Selenobaculum</taxon>
    </lineage>
</organism>
<dbReference type="KEGG" id="sgbi:P3F81_11865"/>